<keyword evidence="3" id="KW-1185">Reference proteome</keyword>
<evidence type="ECO:0000313" key="2">
    <source>
        <dbReference type="EMBL" id="KAK1648158.1"/>
    </source>
</evidence>
<proteinExistence type="predicted"/>
<dbReference type="PANTHER" id="PTHR31429:SF106">
    <property type="entry name" value="WRKY TRANSCRIPTION FACTOR 31-RELATED"/>
    <property type="match status" value="1"/>
</dbReference>
<name>A0AAD8SAN3_LOLMU</name>
<feature type="compositionally biased region" description="Pro residues" evidence="1">
    <location>
        <begin position="40"/>
        <end position="49"/>
    </location>
</feature>
<gene>
    <name evidence="2" type="ORF">QYE76_065963</name>
</gene>
<dbReference type="Proteomes" id="UP001231189">
    <property type="component" value="Unassembled WGS sequence"/>
</dbReference>
<dbReference type="EMBL" id="JAUUTY010000004">
    <property type="protein sequence ID" value="KAK1648158.1"/>
    <property type="molecule type" value="Genomic_DNA"/>
</dbReference>
<accession>A0AAD8SAN3</accession>
<organism evidence="2 3">
    <name type="scientific">Lolium multiflorum</name>
    <name type="common">Italian ryegrass</name>
    <name type="synonym">Lolium perenne subsp. multiflorum</name>
    <dbReference type="NCBI Taxonomy" id="4521"/>
    <lineage>
        <taxon>Eukaryota</taxon>
        <taxon>Viridiplantae</taxon>
        <taxon>Streptophyta</taxon>
        <taxon>Embryophyta</taxon>
        <taxon>Tracheophyta</taxon>
        <taxon>Spermatophyta</taxon>
        <taxon>Magnoliopsida</taxon>
        <taxon>Liliopsida</taxon>
        <taxon>Poales</taxon>
        <taxon>Poaceae</taxon>
        <taxon>BOP clade</taxon>
        <taxon>Pooideae</taxon>
        <taxon>Poodae</taxon>
        <taxon>Poeae</taxon>
        <taxon>Poeae Chloroplast Group 2 (Poeae type)</taxon>
        <taxon>Loliodinae</taxon>
        <taxon>Loliinae</taxon>
        <taxon>Lolium</taxon>
    </lineage>
</organism>
<evidence type="ECO:0000256" key="1">
    <source>
        <dbReference type="SAM" id="MobiDB-lite"/>
    </source>
</evidence>
<dbReference type="InterPro" id="IPR044810">
    <property type="entry name" value="WRKY_plant"/>
</dbReference>
<feature type="region of interest" description="Disordered" evidence="1">
    <location>
        <begin position="39"/>
        <end position="65"/>
    </location>
</feature>
<sequence length="128" mass="13363">MASTTSAAASMLLSGSMPSADGQGLMSCNFLARTVLPCSSRPPSPPAPFPTVTLDLTHGPPPPNALPLSAARPAAPGQFQIPLPGGGMAPAPLSICWESEKDDSCVSWLPHPRFWARNQPRLHPSLNT</sequence>
<dbReference type="AlphaFoldDB" id="A0AAD8SAN3"/>
<comment type="caution">
    <text evidence="2">The sequence shown here is derived from an EMBL/GenBank/DDBJ whole genome shotgun (WGS) entry which is preliminary data.</text>
</comment>
<protein>
    <submittedName>
        <fullName evidence="2">Uncharacterized protein</fullName>
    </submittedName>
</protein>
<evidence type="ECO:0000313" key="3">
    <source>
        <dbReference type="Proteomes" id="UP001231189"/>
    </source>
</evidence>
<dbReference type="GO" id="GO:0003700">
    <property type="term" value="F:DNA-binding transcription factor activity"/>
    <property type="evidence" value="ECO:0007669"/>
    <property type="project" value="InterPro"/>
</dbReference>
<dbReference type="PANTHER" id="PTHR31429">
    <property type="entry name" value="WRKY TRANSCRIPTION FACTOR 36-RELATED"/>
    <property type="match status" value="1"/>
</dbReference>
<reference evidence="2" key="1">
    <citation type="submission" date="2023-07" db="EMBL/GenBank/DDBJ databases">
        <title>A chromosome-level genome assembly of Lolium multiflorum.</title>
        <authorList>
            <person name="Chen Y."/>
            <person name="Copetti D."/>
            <person name="Kolliker R."/>
            <person name="Studer B."/>
        </authorList>
    </citation>
    <scope>NUCLEOTIDE SEQUENCE</scope>
    <source>
        <strain evidence="2">02402/16</strain>
        <tissue evidence="2">Leaf</tissue>
    </source>
</reference>